<dbReference type="Pfam" id="PF01402">
    <property type="entry name" value="RHH_1"/>
    <property type="match status" value="1"/>
</dbReference>
<dbReference type="EMBL" id="NMVQ01000001">
    <property type="protein sequence ID" value="OYO25129.1"/>
    <property type="molecule type" value="Genomic_DNA"/>
</dbReference>
<evidence type="ECO:0000313" key="2">
    <source>
        <dbReference type="EMBL" id="OYO25129.1"/>
    </source>
</evidence>
<evidence type="ECO:0000259" key="1">
    <source>
        <dbReference type="Pfam" id="PF01402"/>
    </source>
</evidence>
<dbReference type="InterPro" id="IPR002145">
    <property type="entry name" value="CopG"/>
</dbReference>
<keyword evidence="3" id="KW-1185">Reference proteome</keyword>
<sequence>MAVRKVAVTLPEELYDLVERARKVEHRSRSEMIQEAIRTHFGEATYRPSEEERRLLQAALEKDLSQPETALPWSEVRNELWGDK</sequence>
<dbReference type="RefSeq" id="WP_094362336.1">
    <property type="nucleotide sequence ID" value="NZ_NMVQ01000001.1"/>
</dbReference>
<dbReference type="Proteomes" id="UP000216311">
    <property type="component" value="Unassembled WGS sequence"/>
</dbReference>
<dbReference type="GO" id="GO:0006355">
    <property type="term" value="P:regulation of DNA-templated transcription"/>
    <property type="evidence" value="ECO:0007669"/>
    <property type="project" value="InterPro"/>
</dbReference>
<comment type="caution">
    <text evidence="2">The sequence shown here is derived from an EMBL/GenBank/DDBJ whole genome shotgun (WGS) entry which is preliminary data.</text>
</comment>
<dbReference type="SUPFAM" id="SSF47598">
    <property type="entry name" value="Ribbon-helix-helix"/>
    <property type="match status" value="1"/>
</dbReference>
<organism evidence="2 3">
    <name type="scientific">Enemella dayhoffiae</name>
    <dbReference type="NCBI Taxonomy" id="2016507"/>
    <lineage>
        <taxon>Bacteria</taxon>
        <taxon>Bacillati</taxon>
        <taxon>Actinomycetota</taxon>
        <taxon>Actinomycetes</taxon>
        <taxon>Propionibacteriales</taxon>
        <taxon>Propionibacteriaceae</taxon>
        <taxon>Enemella</taxon>
    </lineage>
</organism>
<proteinExistence type="predicted"/>
<evidence type="ECO:0000313" key="3">
    <source>
        <dbReference type="Proteomes" id="UP000216311"/>
    </source>
</evidence>
<dbReference type="AlphaFoldDB" id="A0A255HBR1"/>
<dbReference type="InterPro" id="IPR013321">
    <property type="entry name" value="Arc_rbn_hlx_hlx"/>
</dbReference>
<name>A0A255HBR1_9ACTN</name>
<feature type="domain" description="Ribbon-helix-helix protein CopG" evidence="1">
    <location>
        <begin position="6"/>
        <end position="40"/>
    </location>
</feature>
<protein>
    <recommendedName>
        <fullName evidence="1">Ribbon-helix-helix protein CopG domain-containing protein</fullName>
    </recommendedName>
</protein>
<dbReference type="InterPro" id="IPR010985">
    <property type="entry name" value="Ribbon_hlx_hlx"/>
</dbReference>
<accession>A0A255HBR1</accession>
<reference evidence="2 3" key="1">
    <citation type="submission" date="2017-07" db="EMBL/GenBank/DDBJ databases">
        <title>Draft whole genome sequences of clinical Proprionibacteriaceae strains.</title>
        <authorList>
            <person name="Bernier A.-M."/>
            <person name="Bernard K."/>
            <person name="Domingo M.-C."/>
        </authorList>
    </citation>
    <scope>NUCLEOTIDE SEQUENCE [LARGE SCALE GENOMIC DNA]</scope>
    <source>
        <strain evidence="2 3">NML 130396</strain>
    </source>
</reference>
<gene>
    <name evidence="2" type="ORF">CGZ93_01340</name>
</gene>
<dbReference type="Gene3D" id="1.10.1220.10">
    <property type="entry name" value="Met repressor-like"/>
    <property type="match status" value="1"/>
</dbReference>
<dbReference type="OrthoDB" id="5119925at2"/>